<gene>
    <name evidence="2" type="ORF">METZ01_LOCUS62518</name>
</gene>
<protein>
    <recommendedName>
        <fullName evidence="1">PD-(D/E)XK endonuclease-like domain-containing protein</fullName>
    </recommendedName>
</protein>
<dbReference type="PANTHER" id="PTHR31340:SF3">
    <property type="entry name" value="MITOCHONDRIAL GENOME MAINTENANCE EXONUCLEASE 1"/>
    <property type="match status" value="1"/>
</dbReference>
<reference evidence="2" key="1">
    <citation type="submission" date="2018-05" db="EMBL/GenBank/DDBJ databases">
        <authorList>
            <person name="Lanie J.A."/>
            <person name="Ng W.-L."/>
            <person name="Kazmierczak K.M."/>
            <person name="Andrzejewski T.M."/>
            <person name="Davidsen T.M."/>
            <person name="Wayne K.J."/>
            <person name="Tettelin H."/>
            <person name="Glass J.I."/>
            <person name="Rusch D."/>
            <person name="Podicherti R."/>
            <person name="Tsui H.-C.T."/>
            <person name="Winkler M.E."/>
        </authorList>
    </citation>
    <scope>NUCLEOTIDE SEQUENCE</scope>
</reference>
<evidence type="ECO:0000313" key="2">
    <source>
        <dbReference type="EMBL" id="SVA09664.1"/>
    </source>
</evidence>
<dbReference type="EMBL" id="UINC01003838">
    <property type="protein sequence ID" value="SVA09664.1"/>
    <property type="molecule type" value="Genomic_DNA"/>
</dbReference>
<feature type="domain" description="PD-(D/E)XK endonuclease-like" evidence="1">
    <location>
        <begin position="68"/>
        <end position="191"/>
    </location>
</feature>
<organism evidence="2">
    <name type="scientific">marine metagenome</name>
    <dbReference type="NCBI Taxonomy" id="408172"/>
    <lineage>
        <taxon>unclassified sequences</taxon>
        <taxon>metagenomes</taxon>
        <taxon>ecological metagenomes</taxon>
    </lineage>
</organism>
<dbReference type="InterPro" id="IPR011335">
    <property type="entry name" value="Restrct_endonuc-II-like"/>
</dbReference>
<proteinExistence type="predicted"/>
<evidence type="ECO:0000259" key="1">
    <source>
        <dbReference type="Pfam" id="PF12705"/>
    </source>
</evidence>
<sequence length="223" mass="25342">MKFKHELAELFQLKTVTGNGKRFYETPEGDRYPSVTTITGLLSREAIQAWRLRVGEEAANKITKAATTRGTKVHKLAELYLRNELVSQTSLFEEEMPLIGEMFNQLAEEIDKHVGTVKAIEAPLYSNALRVGGTVDLVAEWDGVLSVIDFKTSSKPKRVDWIDAYFMQSAAYAVMFEERTQMPVSQVVIAIAVEQHGPQVFYGKREDYIEQFKDLRAKFDIID</sequence>
<dbReference type="AlphaFoldDB" id="A0A381T1U2"/>
<dbReference type="PANTHER" id="PTHR31340">
    <property type="entry name" value="MITOCHONDRIAL GENOME MAINTENANCE EXONUCLEASE 1"/>
    <property type="match status" value="1"/>
</dbReference>
<dbReference type="SUPFAM" id="SSF52980">
    <property type="entry name" value="Restriction endonuclease-like"/>
    <property type="match status" value="1"/>
</dbReference>
<dbReference type="InterPro" id="IPR038726">
    <property type="entry name" value="PDDEXK_AddAB-type"/>
</dbReference>
<dbReference type="Pfam" id="PF12705">
    <property type="entry name" value="PDDEXK_1"/>
    <property type="match status" value="1"/>
</dbReference>
<accession>A0A381T1U2</accession>
<dbReference type="InterPro" id="IPR011604">
    <property type="entry name" value="PDDEXK-like_dom_sf"/>
</dbReference>
<dbReference type="Gene3D" id="3.90.320.10">
    <property type="match status" value="1"/>
</dbReference>
<name>A0A381T1U2_9ZZZZ</name>